<protein>
    <submittedName>
        <fullName evidence="2">Uncharacterized protein</fullName>
    </submittedName>
</protein>
<proteinExistence type="predicted"/>
<organism evidence="2 3">
    <name type="scientific">Lentinus brumalis</name>
    <dbReference type="NCBI Taxonomy" id="2498619"/>
    <lineage>
        <taxon>Eukaryota</taxon>
        <taxon>Fungi</taxon>
        <taxon>Dikarya</taxon>
        <taxon>Basidiomycota</taxon>
        <taxon>Agaricomycotina</taxon>
        <taxon>Agaricomycetes</taxon>
        <taxon>Polyporales</taxon>
        <taxon>Polyporaceae</taxon>
        <taxon>Lentinus</taxon>
    </lineage>
</organism>
<feature type="region of interest" description="Disordered" evidence="1">
    <location>
        <begin position="74"/>
        <end position="136"/>
    </location>
</feature>
<reference evidence="2 3" key="1">
    <citation type="journal article" date="2018" name="Biotechnol. Biofuels">
        <title>Integrative visual omics of the white-rot fungus Polyporus brumalis exposes the biotechnological potential of its oxidative enzymes for delignifying raw plant biomass.</title>
        <authorList>
            <person name="Miyauchi S."/>
            <person name="Rancon A."/>
            <person name="Drula E."/>
            <person name="Hage H."/>
            <person name="Chaduli D."/>
            <person name="Favel A."/>
            <person name="Grisel S."/>
            <person name="Henrissat B."/>
            <person name="Herpoel-Gimbert I."/>
            <person name="Ruiz-Duenas F.J."/>
            <person name="Chevret D."/>
            <person name="Hainaut M."/>
            <person name="Lin J."/>
            <person name="Wang M."/>
            <person name="Pangilinan J."/>
            <person name="Lipzen A."/>
            <person name="Lesage-Meessen L."/>
            <person name="Navarro D."/>
            <person name="Riley R."/>
            <person name="Grigoriev I.V."/>
            <person name="Zhou S."/>
            <person name="Raouche S."/>
            <person name="Rosso M.N."/>
        </authorList>
    </citation>
    <scope>NUCLEOTIDE SEQUENCE [LARGE SCALE GENOMIC DNA]</scope>
    <source>
        <strain evidence="2 3">BRFM 1820</strain>
    </source>
</reference>
<dbReference type="EMBL" id="KZ857990">
    <property type="protein sequence ID" value="RDX39357.1"/>
    <property type="molecule type" value="Genomic_DNA"/>
</dbReference>
<dbReference type="AlphaFoldDB" id="A0A371CGF4"/>
<keyword evidence="3" id="KW-1185">Reference proteome</keyword>
<accession>A0A371CGF4</accession>
<dbReference type="Proteomes" id="UP000256964">
    <property type="component" value="Unassembled WGS sequence"/>
</dbReference>
<sequence length="161" mass="18125">MSSLWRVPYTSTALLVLQHPWHICKEGYAHQVISLHDYFSKPARLGLAAAQCQQRAPSRPRTLLTVVRDAAARPPALGTPCSPNNTPRSSPHPALPSPHRQRVPTPLRRPYVRRLPATRTAPRRLRARHGESANPALLRPSRRLVLTRPTSPFVRVLVNMR</sequence>
<name>A0A371CGF4_9APHY</name>
<evidence type="ECO:0000256" key="1">
    <source>
        <dbReference type="SAM" id="MobiDB-lite"/>
    </source>
</evidence>
<evidence type="ECO:0000313" key="3">
    <source>
        <dbReference type="Proteomes" id="UP000256964"/>
    </source>
</evidence>
<gene>
    <name evidence="2" type="ORF">OH76DRAFT_1562431</name>
</gene>
<evidence type="ECO:0000313" key="2">
    <source>
        <dbReference type="EMBL" id="RDX39357.1"/>
    </source>
</evidence>